<sequence length="200" mass="21550">MKGVLQYARLSSTPQDRRARIASDIANANRAWGTGFSPGVSCEINFVSGGTWNATGRTINASLLSASLNHASIDNLIKEIRRNVGDLTAIYVLYLSGEAFSNGSTVGVGGTRQKFNNSNALVGHIALTNRAGDTNSPYLFAHEAGHCLGLGHFRNSQNLMYGNGNRPVPRSNPFLTSGQCRLARQSKLILQNATRNSRRS</sequence>
<protein>
    <recommendedName>
        <fullName evidence="3">Peptidase M10 metallopeptidase domain-containing protein</fullName>
    </recommendedName>
</protein>
<evidence type="ECO:0000313" key="1">
    <source>
        <dbReference type="EMBL" id="MFC5649518.1"/>
    </source>
</evidence>
<dbReference type="SUPFAM" id="SSF55486">
    <property type="entry name" value="Metalloproteases ('zincins'), catalytic domain"/>
    <property type="match status" value="1"/>
</dbReference>
<organism evidence="1 2">
    <name type="scientific">Paenibacillus solisilvae</name>
    <dbReference type="NCBI Taxonomy" id="2486751"/>
    <lineage>
        <taxon>Bacteria</taxon>
        <taxon>Bacillati</taxon>
        <taxon>Bacillota</taxon>
        <taxon>Bacilli</taxon>
        <taxon>Bacillales</taxon>
        <taxon>Paenibacillaceae</taxon>
        <taxon>Paenibacillus</taxon>
    </lineage>
</organism>
<name>A0ABW0VWB8_9BACL</name>
<dbReference type="Gene3D" id="3.40.390.10">
    <property type="entry name" value="Collagenase (Catalytic Domain)"/>
    <property type="match status" value="1"/>
</dbReference>
<dbReference type="EMBL" id="JBHSOW010000037">
    <property type="protein sequence ID" value="MFC5649518.1"/>
    <property type="molecule type" value="Genomic_DNA"/>
</dbReference>
<dbReference type="Proteomes" id="UP001596047">
    <property type="component" value="Unassembled WGS sequence"/>
</dbReference>
<dbReference type="RefSeq" id="WP_379188045.1">
    <property type="nucleotide sequence ID" value="NZ_JBHSOW010000037.1"/>
</dbReference>
<gene>
    <name evidence="1" type="ORF">ACFPYJ_10305</name>
</gene>
<accession>A0ABW0VWB8</accession>
<evidence type="ECO:0008006" key="3">
    <source>
        <dbReference type="Google" id="ProtNLM"/>
    </source>
</evidence>
<evidence type="ECO:0000313" key="2">
    <source>
        <dbReference type="Proteomes" id="UP001596047"/>
    </source>
</evidence>
<reference evidence="2" key="1">
    <citation type="journal article" date="2019" name="Int. J. Syst. Evol. Microbiol.">
        <title>The Global Catalogue of Microorganisms (GCM) 10K type strain sequencing project: providing services to taxonomists for standard genome sequencing and annotation.</title>
        <authorList>
            <consortium name="The Broad Institute Genomics Platform"/>
            <consortium name="The Broad Institute Genome Sequencing Center for Infectious Disease"/>
            <person name="Wu L."/>
            <person name="Ma J."/>
        </authorList>
    </citation>
    <scope>NUCLEOTIDE SEQUENCE [LARGE SCALE GENOMIC DNA]</scope>
    <source>
        <strain evidence="2">CGMCC 1.3240</strain>
    </source>
</reference>
<dbReference type="InterPro" id="IPR024079">
    <property type="entry name" value="MetalloPept_cat_dom_sf"/>
</dbReference>
<keyword evidence="2" id="KW-1185">Reference proteome</keyword>
<comment type="caution">
    <text evidence="1">The sequence shown here is derived from an EMBL/GenBank/DDBJ whole genome shotgun (WGS) entry which is preliminary data.</text>
</comment>
<proteinExistence type="predicted"/>